<sequence>MCGERPNWDCEKAEGDWVKIGLDMNEDVSLSTGYFPEMHRKSTKWKYLATDCWGRHDAFVKWDRTRSRADDKFAGLTGSC</sequence>
<dbReference type="Proteomes" id="UP000317369">
    <property type="component" value="Chromosome"/>
</dbReference>
<evidence type="ECO:0000313" key="1">
    <source>
        <dbReference type="EMBL" id="QDU34066.1"/>
    </source>
</evidence>
<dbReference type="KEGG" id="pcor:KS4_21280"/>
<gene>
    <name evidence="1" type="ORF">KS4_21280</name>
</gene>
<reference evidence="1 2" key="1">
    <citation type="submission" date="2019-02" db="EMBL/GenBank/DDBJ databases">
        <title>Deep-cultivation of Planctomycetes and their phenomic and genomic characterization uncovers novel biology.</title>
        <authorList>
            <person name="Wiegand S."/>
            <person name="Jogler M."/>
            <person name="Boedeker C."/>
            <person name="Pinto D."/>
            <person name="Vollmers J."/>
            <person name="Rivas-Marin E."/>
            <person name="Kohn T."/>
            <person name="Peeters S.H."/>
            <person name="Heuer A."/>
            <person name="Rast P."/>
            <person name="Oberbeckmann S."/>
            <person name="Bunk B."/>
            <person name="Jeske O."/>
            <person name="Meyerdierks A."/>
            <person name="Storesund J.E."/>
            <person name="Kallscheuer N."/>
            <person name="Luecker S."/>
            <person name="Lage O.M."/>
            <person name="Pohl T."/>
            <person name="Merkel B.J."/>
            <person name="Hornburger P."/>
            <person name="Mueller R.-W."/>
            <person name="Bruemmer F."/>
            <person name="Labrenz M."/>
            <person name="Spormann A.M."/>
            <person name="Op den Camp H."/>
            <person name="Overmann J."/>
            <person name="Amann R."/>
            <person name="Jetten M.S.M."/>
            <person name="Mascher T."/>
            <person name="Medema M.H."/>
            <person name="Devos D.P."/>
            <person name="Kaster A.-K."/>
            <person name="Ovreas L."/>
            <person name="Rohde M."/>
            <person name="Galperin M.Y."/>
            <person name="Jogler C."/>
        </authorList>
    </citation>
    <scope>NUCLEOTIDE SEQUENCE [LARGE SCALE GENOMIC DNA]</scope>
    <source>
        <strain evidence="1 2">KS4</strain>
    </source>
</reference>
<protein>
    <submittedName>
        <fullName evidence="1">Uncharacterized protein</fullName>
    </submittedName>
</protein>
<keyword evidence="2" id="KW-1185">Reference proteome</keyword>
<organism evidence="1 2">
    <name type="scientific">Poriferisphaera corsica</name>
    <dbReference type="NCBI Taxonomy" id="2528020"/>
    <lineage>
        <taxon>Bacteria</taxon>
        <taxon>Pseudomonadati</taxon>
        <taxon>Planctomycetota</taxon>
        <taxon>Phycisphaerae</taxon>
        <taxon>Phycisphaerales</taxon>
        <taxon>Phycisphaeraceae</taxon>
        <taxon>Poriferisphaera</taxon>
    </lineage>
</organism>
<evidence type="ECO:0000313" key="2">
    <source>
        <dbReference type="Proteomes" id="UP000317369"/>
    </source>
</evidence>
<accession>A0A517YV20</accession>
<proteinExistence type="predicted"/>
<name>A0A517YV20_9BACT</name>
<dbReference type="EMBL" id="CP036425">
    <property type="protein sequence ID" value="QDU34066.1"/>
    <property type="molecule type" value="Genomic_DNA"/>
</dbReference>
<dbReference type="AlphaFoldDB" id="A0A517YV20"/>